<dbReference type="InterPro" id="IPR037431">
    <property type="entry name" value="REX4_DEDDh_dom"/>
</dbReference>
<feature type="region of interest" description="Disordered" evidence="8">
    <location>
        <begin position="30"/>
        <end position="74"/>
    </location>
</feature>
<evidence type="ECO:0000256" key="6">
    <source>
        <dbReference type="ARBA" id="ARBA00022839"/>
    </source>
</evidence>
<keyword evidence="6" id="KW-0269">Exonuclease</keyword>
<dbReference type="SUPFAM" id="SSF53098">
    <property type="entry name" value="Ribonuclease H-like"/>
    <property type="match status" value="1"/>
</dbReference>
<dbReference type="EMBL" id="CAJHNH020008401">
    <property type="protein sequence ID" value="CAG5135527.1"/>
    <property type="molecule type" value="Genomic_DNA"/>
</dbReference>
<name>A0A8S4A0Z3_9EUPU</name>
<comment type="caution">
    <text evidence="10">The sequence shown here is derived from an EMBL/GenBank/DDBJ whole genome shotgun (WGS) entry which is preliminary data.</text>
</comment>
<dbReference type="InterPro" id="IPR013520">
    <property type="entry name" value="Ribonucl_H"/>
</dbReference>
<dbReference type="PANTHER" id="PTHR12801">
    <property type="entry name" value="RNA EXONUCLEASE REXO1 / RECO3 FAMILY MEMBER-RELATED"/>
    <property type="match status" value="1"/>
</dbReference>
<evidence type="ECO:0000256" key="5">
    <source>
        <dbReference type="ARBA" id="ARBA00022801"/>
    </source>
</evidence>
<feature type="compositionally biased region" description="Basic residues" evidence="8">
    <location>
        <begin position="377"/>
        <end position="386"/>
    </location>
</feature>
<dbReference type="GO" id="GO:0003676">
    <property type="term" value="F:nucleic acid binding"/>
    <property type="evidence" value="ECO:0007669"/>
    <property type="project" value="InterPro"/>
</dbReference>
<feature type="compositionally biased region" description="Basic and acidic residues" evidence="8">
    <location>
        <begin position="93"/>
        <end position="102"/>
    </location>
</feature>
<gene>
    <name evidence="10" type="ORF">CUNI_LOCUS21085</name>
</gene>
<proteinExistence type="inferred from homology"/>
<feature type="region of interest" description="Disordered" evidence="8">
    <location>
        <begin position="370"/>
        <end position="392"/>
    </location>
</feature>
<sequence>MATKVDKYSVLHRKKTKSVTSDIEFKKLTKPFSYPGKSQPSNGTVQSLSQKQAHSKTCIRQQQAQVSGAKQNRPAIIRDGSNLHFSQKSVRKMTSESKHDKVQMSASARKKQDGASNWMKLCATLNIDGAKRKTKTLKRALSNDVAEQGEHSEVKRTKLGVWFDNVDKILIETEPTEQSRVGTGGDIDGKQITDPLVKPGSFKGLTNCVAMDCEMVGFGPKGEESILARVSVVNHFGVCLYDKFVQPREKVTDYRTHVSGVTAQLLSTGEEFTKVQSEVSGLIKDRILVGHAVHNDLKVLFLTHPHRMIRDTSLYKPFRELFKGRLPSLKKLTDKVLGVSVQEGQHSSVQDAQATMRLYTMYRQKWEKQLRQDRKLGRNRKRKKKQAKEENV</sequence>
<evidence type="ECO:0000256" key="4">
    <source>
        <dbReference type="ARBA" id="ARBA00022722"/>
    </source>
</evidence>
<dbReference type="InterPro" id="IPR036397">
    <property type="entry name" value="RNaseH_sf"/>
</dbReference>
<dbReference type="Proteomes" id="UP000678393">
    <property type="component" value="Unassembled WGS sequence"/>
</dbReference>
<dbReference type="FunFam" id="3.30.420.10:FF:000007">
    <property type="entry name" value="Interferon-stimulated exonuclease gene 20"/>
    <property type="match status" value="1"/>
</dbReference>
<keyword evidence="4" id="KW-0540">Nuclease</keyword>
<evidence type="ECO:0000256" key="3">
    <source>
        <dbReference type="ARBA" id="ARBA00016937"/>
    </source>
</evidence>
<dbReference type="InterPro" id="IPR012337">
    <property type="entry name" value="RNaseH-like_sf"/>
</dbReference>
<keyword evidence="11" id="KW-1185">Reference proteome</keyword>
<feature type="compositionally biased region" description="Polar residues" evidence="8">
    <location>
        <begin position="58"/>
        <end position="70"/>
    </location>
</feature>
<evidence type="ECO:0000256" key="1">
    <source>
        <dbReference type="ARBA" id="ARBA00004123"/>
    </source>
</evidence>
<comment type="similarity">
    <text evidence="2">Belongs to the REXO4 family.</text>
</comment>
<dbReference type="Gene3D" id="3.30.420.10">
    <property type="entry name" value="Ribonuclease H-like superfamily/Ribonuclease H"/>
    <property type="match status" value="1"/>
</dbReference>
<evidence type="ECO:0000256" key="8">
    <source>
        <dbReference type="SAM" id="MobiDB-lite"/>
    </source>
</evidence>
<evidence type="ECO:0000256" key="2">
    <source>
        <dbReference type="ARBA" id="ARBA00010489"/>
    </source>
</evidence>
<dbReference type="Pfam" id="PF00929">
    <property type="entry name" value="RNase_T"/>
    <property type="match status" value="1"/>
</dbReference>
<keyword evidence="7" id="KW-0539">Nucleus</keyword>
<feature type="compositionally biased region" description="Polar residues" evidence="8">
    <location>
        <begin position="36"/>
        <end position="52"/>
    </location>
</feature>
<dbReference type="GO" id="GO:0008408">
    <property type="term" value="F:3'-5' exonuclease activity"/>
    <property type="evidence" value="ECO:0007669"/>
    <property type="project" value="InterPro"/>
</dbReference>
<accession>A0A8S4A0Z3</accession>
<keyword evidence="5" id="KW-0378">Hydrolase</keyword>
<organism evidence="10 11">
    <name type="scientific">Candidula unifasciata</name>
    <dbReference type="NCBI Taxonomy" id="100452"/>
    <lineage>
        <taxon>Eukaryota</taxon>
        <taxon>Metazoa</taxon>
        <taxon>Spiralia</taxon>
        <taxon>Lophotrochozoa</taxon>
        <taxon>Mollusca</taxon>
        <taxon>Gastropoda</taxon>
        <taxon>Heterobranchia</taxon>
        <taxon>Euthyneura</taxon>
        <taxon>Panpulmonata</taxon>
        <taxon>Eupulmonata</taxon>
        <taxon>Stylommatophora</taxon>
        <taxon>Helicina</taxon>
        <taxon>Helicoidea</taxon>
        <taxon>Geomitridae</taxon>
        <taxon>Candidula</taxon>
    </lineage>
</organism>
<feature type="domain" description="Exonuclease" evidence="9">
    <location>
        <begin position="207"/>
        <end position="368"/>
    </location>
</feature>
<dbReference type="CDD" id="cd06144">
    <property type="entry name" value="REX4_like"/>
    <property type="match status" value="1"/>
</dbReference>
<dbReference type="GO" id="GO:0005634">
    <property type="term" value="C:nucleus"/>
    <property type="evidence" value="ECO:0007669"/>
    <property type="project" value="UniProtKB-SubCell"/>
</dbReference>
<evidence type="ECO:0000313" key="11">
    <source>
        <dbReference type="Proteomes" id="UP000678393"/>
    </source>
</evidence>
<comment type="subcellular location">
    <subcellularLocation>
        <location evidence="1">Nucleus</location>
    </subcellularLocation>
</comment>
<evidence type="ECO:0000256" key="7">
    <source>
        <dbReference type="ARBA" id="ARBA00023242"/>
    </source>
</evidence>
<dbReference type="GO" id="GO:0006364">
    <property type="term" value="P:rRNA processing"/>
    <property type="evidence" value="ECO:0007669"/>
    <property type="project" value="InterPro"/>
</dbReference>
<dbReference type="PANTHER" id="PTHR12801:SF158">
    <property type="entry name" value="RNA EXONUCLEASE 4"/>
    <property type="match status" value="1"/>
</dbReference>
<feature type="region of interest" description="Disordered" evidence="8">
    <location>
        <begin position="91"/>
        <end position="113"/>
    </location>
</feature>
<dbReference type="AlphaFoldDB" id="A0A8S4A0Z3"/>
<dbReference type="InterPro" id="IPR047021">
    <property type="entry name" value="REXO1/3/4-like"/>
</dbReference>
<dbReference type="SMART" id="SM00479">
    <property type="entry name" value="EXOIII"/>
    <property type="match status" value="1"/>
</dbReference>
<protein>
    <recommendedName>
        <fullName evidence="3">RNA exonuclease 4</fullName>
    </recommendedName>
</protein>
<reference evidence="10" key="1">
    <citation type="submission" date="2021-04" db="EMBL/GenBank/DDBJ databases">
        <authorList>
            <consortium name="Molecular Ecology Group"/>
        </authorList>
    </citation>
    <scope>NUCLEOTIDE SEQUENCE</scope>
</reference>
<dbReference type="OrthoDB" id="8191639at2759"/>
<evidence type="ECO:0000313" key="10">
    <source>
        <dbReference type="EMBL" id="CAG5135527.1"/>
    </source>
</evidence>
<evidence type="ECO:0000259" key="9">
    <source>
        <dbReference type="SMART" id="SM00479"/>
    </source>
</evidence>